<keyword evidence="2" id="KW-1185">Reference proteome</keyword>
<proteinExistence type="predicted"/>
<organism evidence="1 2">
    <name type="scientific">Bonamia ostreae</name>
    <dbReference type="NCBI Taxonomy" id="126728"/>
    <lineage>
        <taxon>Eukaryota</taxon>
        <taxon>Sar</taxon>
        <taxon>Rhizaria</taxon>
        <taxon>Endomyxa</taxon>
        <taxon>Ascetosporea</taxon>
        <taxon>Haplosporida</taxon>
        <taxon>Bonamia</taxon>
    </lineage>
</organism>
<evidence type="ECO:0000313" key="2">
    <source>
        <dbReference type="Proteomes" id="UP001439008"/>
    </source>
</evidence>
<gene>
    <name evidence="1" type="primary">SNF4</name>
    <name evidence="1" type="ORF">MHBO_003903</name>
</gene>
<comment type="caution">
    <text evidence="1">The sequence shown here is derived from an EMBL/GenBank/DDBJ whole genome shotgun (WGS) entry which is preliminary data.</text>
</comment>
<dbReference type="Proteomes" id="UP001439008">
    <property type="component" value="Unassembled WGS sequence"/>
</dbReference>
<reference evidence="1 2" key="1">
    <citation type="journal article" date="2024" name="BMC Biol.">
        <title>Comparative genomics of Ascetosporea gives new insight into the evolutionary basis for animal parasitism in Rhizaria.</title>
        <authorList>
            <person name="Hiltunen Thoren M."/>
            <person name="Onut-Brannstrom I."/>
            <person name="Alfjorden A."/>
            <person name="Peckova H."/>
            <person name="Swords F."/>
            <person name="Hooper C."/>
            <person name="Holzer A.S."/>
            <person name="Bass D."/>
            <person name="Burki F."/>
        </authorList>
    </citation>
    <scope>NUCLEOTIDE SEQUENCE [LARGE SCALE GENOMIC DNA]</scope>
    <source>
        <strain evidence="1">20-A016</strain>
    </source>
</reference>
<accession>A0ABV2ARU6</accession>
<dbReference type="Gene3D" id="3.10.580.10">
    <property type="entry name" value="CBS-domain"/>
    <property type="match status" value="1"/>
</dbReference>
<dbReference type="InterPro" id="IPR046342">
    <property type="entry name" value="CBS_dom_sf"/>
</dbReference>
<sequence>MREINLGDLVISGLGNFTNYSTANINDPILQVLSKIRDKKLYCLPLINNEGIYIDSFTSSDVRVFFN</sequence>
<name>A0ABV2ARU6_9EUKA</name>
<evidence type="ECO:0000313" key="1">
    <source>
        <dbReference type="EMBL" id="MES1922393.1"/>
    </source>
</evidence>
<protein>
    <submittedName>
        <fullName evidence="1">AMP-activated serine/threonine-protein kinase regulatory subunit</fullName>
    </submittedName>
</protein>
<dbReference type="SUPFAM" id="SSF54631">
    <property type="entry name" value="CBS-domain pair"/>
    <property type="match status" value="1"/>
</dbReference>
<dbReference type="EMBL" id="JBDODL010002716">
    <property type="protein sequence ID" value="MES1922393.1"/>
    <property type="molecule type" value="Genomic_DNA"/>
</dbReference>